<dbReference type="AlphaFoldDB" id="A0A2P6RZ28"/>
<dbReference type="EMBL" id="PDCK01000040">
    <property type="protein sequence ID" value="PRQ51687.1"/>
    <property type="molecule type" value="Genomic_DNA"/>
</dbReference>
<protein>
    <submittedName>
        <fullName evidence="5">Putative mitochondrial carrier domain-containing protein</fullName>
    </submittedName>
</protein>
<evidence type="ECO:0000256" key="2">
    <source>
        <dbReference type="ARBA" id="ARBA00022692"/>
    </source>
</evidence>
<gene>
    <name evidence="5" type="ORF">RchiOBHm_Chr2g0147221</name>
</gene>
<keyword evidence="6" id="KW-1185">Reference proteome</keyword>
<dbReference type="SUPFAM" id="SSF103506">
    <property type="entry name" value="Mitochondrial carrier"/>
    <property type="match status" value="1"/>
</dbReference>
<accession>A0A2P6RZ28</accession>
<keyword evidence="2 4" id="KW-0812">Transmembrane</keyword>
<evidence type="ECO:0000313" key="6">
    <source>
        <dbReference type="Proteomes" id="UP000238479"/>
    </source>
</evidence>
<reference evidence="5 6" key="1">
    <citation type="journal article" date="2018" name="Nat. Genet.">
        <title>The Rosa genome provides new insights in the design of modern roses.</title>
        <authorList>
            <person name="Bendahmane M."/>
        </authorList>
    </citation>
    <scope>NUCLEOTIDE SEQUENCE [LARGE SCALE GENOMIC DNA]</scope>
    <source>
        <strain evidence="6">cv. Old Blush</strain>
    </source>
</reference>
<dbReference type="Gene3D" id="1.50.40.10">
    <property type="entry name" value="Mitochondrial carrier domain"/>
    <property type="match status" value="1"/>
</dbReference>
<proteinExistence type="predicted"/>
<dbReference type="GO" id="GO:0016020">
    <property type="term" value="C:membrane"/>
    <property type="evidence" value="ECO:0007669"/>
    <property type="project" value="UniProtKB-SubCell"/>
</dbReference>
<organism evidence="5 6">
    <name type="scientific">Rosa chinensis</name>
    <name type="common">China rose</name>
    <dbReference type="NCBI Taxonomy" id="74649"/>
    <lineage>
        <taxon>Eukaryota</taxon>
        <taxon>Viridiplantae</taxon>
        <taxon>Streptophyta</taxon>
        <taxon>Embryophyta</taxon>
        <taxon>Tracheophyta</taxon>
        <taxon>Spermatophyta</taxon>
        <taxon>Magnoliopsida</taxon>
        <taxon>eudicotyledons</taxon>
        <taxon>Gunneridae</taxon>
        <taxon>Pentapetalae</taxon>
        <taxon>rosids</taxon>
        <taxon>fabids</taxon>
        <taxon>Rosales</taxon>
        <taxon>Rosaceae</taxon>
        <taxon>Rosoideae</taxon>
        <taxon>Rosoideae incertae sedis</taxon>
        <taxon>Rosa</taxon>
    </lineage>
</organism>
<dbReference type="Proteomes" id="UP000238479">
    <property type="component" value="Chromosome 2"/>
</dbReference>
<evidence type="ECO:0000313" key="5">
    <source>
        <dbReference type="EMBL" id="PRQ51687.1"/>
    </source>
</evidence>
<comment type="caution">
    <text evidence="5">The sequence shown here is derived from an EMBL/GenBank/DDBJ whole genome shotgun (WGS) entry which is preliminary data.</text>
</comment>
<feature type="repeat" description="Solcar" evidence="4">
    <location>
        <begin position="8"/>
        <end position="90"/>
    </location>
</feature>
<name>A0A2P6RZ28_ROSCH</name>
<dbReference type="PROSITE" id="PS50920">
    <property type="entry name" value="SOLCAR"/>
    <property type="match status" value="1"/>
</dbReference>
<keyword evidence="3 4" id="KW-0472">Membrane</keyword>
<dbReference type="InterPro" id="IPR018108">
    <property type="entry name" value="MCP_transmembrane"/>
</dbReference>
<evidence type="ECO:0000256" key="4">
    <source>
        <dbReference type="PROSITE-ProRule" id="PRU00282"/>
    </source>
</evidence>
<comment type="subcellular location">
    <subcellularLocation>
        <location evidence="1">Membrane</location>
        <topology evidence="1">Multi-pass membrane protein</topology>
    </subcellularLocation>
</comment>
<evidence type="ECO:0000256" key="1">
    <source>
        <dbReference type="ARBA" id="ARBA00004141"/>
    </source>
</evidence>
<evidence type="ECO:0000256" key="3">
    <source>
        <dbReference type="ARBA" id="ARBA00023136"/>
    </source>
</evidence>
<sequence length="90" mass="9966">MALKALESGFILQFQDGNIGSSLAITVATPTELVKVRLRAERKLPPGAQRRYSGTLNASSTILRQVVIDGLRDRKIAYQLCLRESFCKSK</sequence>
<dbReference type="InterPro" id="IPR023395">
    <property type="entry name" value="MCP_dom_sf"/>
</dbReference>
<dbReference type="Gramene" id="PRQ51687">
    <property type="protein sequence ID" value="PRQ51687"/>
    <property type="gene ID" value="RchiOBHm_Chr2g0147221"/>
</dbReference>